<name>A0AAE1J056_9FABA</name>
<evidence type="ECO:0000259" key="1">
    <source>
        <dbReference type="Pfam" id="PF25036"/>
    </source>
</evidence>
<dbReference type="EMBL" id="JAWXYG010000010">
    <property type="protein sequence ID" value="KAK4260042.1"/>
    <property type="molecule type" value="Genomic_DNA"/>
</dbReference>
<protein>
    <recommendedName>
        <fullName evidence="1">Vacuolar protein sorting-associated protein 13 VPS13 adaptor binding domain-containing protein</fullName>
    </recommendedName>
</protein>
<accession>A0AAE1J056</accession>
<dbReference type="InterPro" id="IPR009543">
    <property type="entry name" value="VPS13_VAB"/>
</dbReference>
<evidence type="ECO:0000313" key="2">
    <source>
        <dbReference type="EMBL" id="KAK4260042.1"/>
    </source>
</evidence>
<feature type="domain" description="Vacuolar protein sorting-associated protein 13 VPS13 adaptor binding" evidence="1">
    <location>
        <begin position="2100"/>
        <end position="2508"/>
    </location>
</feature>
<dbReference type="PANTHER" id="PTHR16166:SF130">
    <property type="entry name" value="PROTEIN SORTING-ASSOCIATED PROTEIN, PUTATIVE (DUF1162)-RELATED"/>
    <property type="match status" value="1"/>
</dbReference>
<comment type="caution">
    <text evidence="2">The sequence shown here is derived from an EMBL/GenBank/DDBJ whole genome shotgun (WGS) entry which is preliminary data.</text>
</comment>
<dbReference type="Pfam" id="PF25036">
    <property type="entry name" value="VPS13_VAB"/>
    <property type="match status" value="1"/>
</dbReference>
<keyword evidence="3" id="KW-1185">Reference proteome</keyword>
<proteinExistence type="predicted"/>
<dbReference type="InterPro" id="IPR026847">
    <property type="entry name" value="VPS13"/>
</dbReference>
<reference evidence="2" key="1">
    <citation type="submission" date="2023-10" db="EMBL/GenBank/DDBJ databases">
        <title>Chromosome-level genome of the transformable northern wattle, Acacia crassicarpa.</title>
        <authorList>
            <person name="Massaro I."/>
            <person name="Sinha N.R."/>
            <person name="Poethig S."/>
            <person name="Leichty A.R."/>
        </authorList>
    </citation>
    <scope>NUCLEOTIDE SEQUENCE</scope>
    <source>
        <strain evidence="2">Acra3RX</strain>
        <tissue evidence="2">Leaf</tissue>
    </source>
</reference>
<organism evidence="2 3">
    <name type="scientific">Acacia crassicarpa</name>
    <name type="common">northern wattle</name>
    <dbReference type="NCBI Taxonomy" id="499986"/>
    <lineage>
        <taxon>Eukaryota</taxon>
        <taxon>Viridiplantae</taxon>
        <taxon>Streptophyta</taxon>
        <taxon>Embryophyta</taxon>
        <taxon>Tracheophyta</taxon>
        <taxon>Spermatophyta</taxon>
        <taxon>Magnoliopsida</taxon>
        <taxon>eudicotyledons</taxon>
        <taxon>Gunneridae</taxon>
        <taxon>Pentapetalae</taxon>
        <taxon>rosids</taxon>
        <taxon>fabids</taxon>
        <taxon>Fabales</taxon>
        <taxon>Fabaceae</taxon>
        <taxon>Caesalpinioideae</taxon>
        <taxon>mimosoid clade</taxon>
        <taxon>Acacieae</taxon>
        <taxon>Acacia</taxon>
    </lineage>
</organism>
<dbReference type="GO" id="GO:0045053">
    <property type="term" value="P:protein retention in Golgi apparatus"/>
    <property type="evidence" value="ECO:0007669"/>
    <property type="project" value="TreeGrafter"/>
</dbReference>
<sequence length="3176" mass="357670">MPFKQIIRRRLLSLLRPWLLEEPEFDLKLGFIHSSGVANNLHIDVSVLNELFDSPALLFFKDVTIERLSVRFSNWSAPAFSIEVHGVHVVLSFEKPEQEGCLGRLRASNHDDSENVRKKLSALDPEGCALHQLLERILFSAPSQKDFSTSLVNIILKHCHLEVHQIRVEVQFPILNNALMFFGELEEFNARSKFLDDKCLTRGLLSAIFLPMNESSYILNGIGLKIGFNEEDCTDCVFLSSDLCTHIKLHDLQPADCTIYFPELTFSFSPDDIFIYLALEKLLSYKYKHARSARELWRLAASRMGYTVIPRLSLHRLVCVISQWIHYVNAYENLLLLIGYSSGLLLNRSISKNYPMLSSARHHWKVISDTEERLPIEGIALARRVARHRAILKVQSDSEKHLITSPFNFFSPLFPMAMLTWKVTSKILHYLVNLLFLRKEIVKDPYTDEGLESTPKSPCQKSCFILNVGKLVFSVSQTSRVQPSVYAKLQSHTGIEYKEFHSISFCIDALLFVSVEDIFEQRIFLSCGLMKVMPASVKESARSPKMNMISDSEKENRKEGINDMESILWVEPAKLFFLLDAKDAQDERPCAFRMENFLGKICLSWKGLCDNFIENEMEYSENPSLLCKFETSFTYPGLKNPDFGYLECGLILGKLNLVLTDYSVSSVSLLLSQMQHFIWEEDKGKTSLASNCTDKPEVCWVNKFEYYAKAWIMTLLQVLPEKSIQLGVFVEGPSVRFLHNKKADPGGLEINNIVSHDCFDLIFDFHEIEVAVGSPSLCGVAPFVDLLEFDDVKEECFRLEPQAIEIPKPNYNKYASWGKISFGCYLRLNGLNACLREPTDSHQFQLFVMKPITIQISSTREYMYSLCTTTVAFSAAFGIMTGGLTVLSFLDELYMIYQAVASLYDLVSCLFRSFEAVDIVHLKIMKEEALFAEPERGEGSIGGTLLANYRCLFSINGNCRFKSVDVILHNSRTKDNIDSWMRTFSFVTGNVLAEKKLPDNGIWVSIQHITLTTSCEEGKADILTDLSGIMLLVFEYGNSIGDNDNRDLLENLVLQSVNCLHEVSLSDCKFTLYLGSPKNASSGNEGEKHGISSPGGNISLGQDADQEICSERSNNQPLHFVKERGSATNIRTPASGSYWLLKSVAVDNVFIGRCQMKNDLVQAHQLNKFLCLLSIGGEFELISLEILGGMVLETTSLAVVTDCYSTYLHCITSLTSAGRRHNEFMMAEHSEASYNLPPEDTQGTLFTSRQAKIGLPNTFALSLSHFALVLVHENESGEIREILIEVDIHLKLESATTEKKLTFDLSQLSILSQVLHTSEYDGTEIPHFSSVTPKVLSSHHASRDSLSGSQNLDDLNSVNVASSSRDSIPLKMFYNDRSASELLHSSHHKPIVKDLRAFMSLERPENGSLHLSHGWFGSCSLPGFDITLSLSEIQTIVSMTSSFYGTSSQKTSRELNRNNGFARQEFNNDLEAIVPDGAIVAIQDVTQHMYFTVKGDERNLSIGGTIHYSLEGERALFRVKYCIERRWRSTVLWFSLISLYAKNDMGVPLRLNYSRGSCFVDVCCTNDGGCALWRAHPLQDDGSEGVTEWEGCNQLVNRMFYLVNKKNDSGVAFLDGVPEYVQKPGNPIKFKVFHDLSVALHGIGADNYPRMASLNSSHINEECLAWLNGKLPQIDIKMEKISMKFVHELPGTEDFFPLVRASINSAQLIIQSFATKSRIISTSSAVAHYFDAQRNTWGELLRPVEMCLFYRTKFQSQLSEYASHTAPVNFYCRAKELNICLCELSLDVVLFMIGKLNLSGPYSLRSSMILANYCKVENQSGLNLLFHFHQQRVTVARKQSTSVLLRRLSDFTAQDLDNAASVSIQLADFGSLLTTSVHLSLSQSTLAWRTRITSMEGSRTYPGPFLVVNISRKLEDGLLVAVSPLVTICNETGLSMELRFQRSQPKEDEFASVSLKPGDSIDDSMATFDAIKFSGGEKRALMSLTVGNFLLSLRPEVTRDIINSESSLSVGWSDCIKGGKAVRLSGIFDKLNYRVRKALSGNSVKCSFSTAHCALNSEGVHVGNMHFLIQTIARDVPVVPPEHSSVVFKNKKSSVSLQEQKEIYILPTVRMTNLLHCEIEVLLSETDRPNIYGNENIGKQAKISCGSSVDFYANPALIYFTIALTASDLSSKTVNSSDCVKRLLKQNCDAQYLDIILDFDGGNFFATLRLYRGNRGMLEAVVFTSYAIKNETDFPIYVLANKKRHLSRIELDNLNSSNPLDYGLCLPPKSTRSWFLKSKKLQLRLLEDYQSEALLDLDALSGLTEISFYKEEGSEIKSIIKVGVSTGPPSGEIVLPFQMVTLVPRYVICNESEERITVRQCYLQDDLAGITSIDSKQPTTLQLKEGSGREREFSLFDHFIRKHRSSSDKSLFYVQIKTNDPGFGWSGPVCIASLGRFFLKFRKITNNLTIPDSDMTQFAEIHVVEEGSTLVLHFYKPPNLSLPYRIENCLHNLSITYYQKGSSEPEILGSTTSADYVWDDLTLPHMLVVRINDRLQLREIKLDKVRPWKPFYKVGQQRVLAPRLLSDKRSRDQRVAFNGLNGIEMEKVGYEIYAEGPTRVLRICEISDCFKGDTVLDLHAKMQLRISQFAIHLLEPSKQEVDENDSTDFSPIAVAKLENLNLSSVSNSHQKYNQFSVQYLNLELKWNGAPFASMLRRHQSDYSDSNDSVLKVVFVQLTSSSKIKQFRYSSIFLQPIDLNLDEETLMKLASFWRRSLSDSESQRFYFDHFEIHPIKITASFIPGDPHSSYSSAQEALRSLLHSVIKVPPMKGMVVELNGILISHALITVRELIIKCGQHYSWYAMRAIYIAKGSPLLPPDFVSIFDDLASSSLDVFFDPSRGLMNLPGLTLGTFKFISKCIKGEGVSGTRRYFGDLGKTLRSAGSNVVFTAVAEISDSVLKGAEANGVNGMVSGFHQGILKLAMEPSFLGTALMEGGPDRNIVLDQSPGVDELYIEGYIQAMLDTVYRQEYLRVRVIDNQVILKNLPPNHSLINEIMDRVKEFLVSKALLKGDPSTTSRPLRRLRGKSEWKIGPTVMTLFEHLFVSFAIRLLRRQCNKFTSNLKWAKKSESDNEHSPSLKEKEKKVRFIQRWGISKFVLSGILAYIDGRLCRCIPNPVARRVVSGFLLSYIDQNDNK</sequence>
<dbReference type="PANTHER" id="PTHR16166">
    <property type="entry name" value="VACUOLAR PROTEIN SORTING-ASSOCIATED PROTEIN VPS13"/>
    <property type="match status" value="1"/>
</dbReference>
<dbReference type="Proteomes" id="UP001293593">
    <property type="component" value="Unassembled WGS sequence"/>
</dbReference>
<gene>
    <name evidence="2" type="ORF">QN277_003215</name>
</gene>
<dbReference type="GO" id="GO:0006623">
    <property type="term" value="P:protein targeting to vacuole"/>
    <property type="evidence" value="ECO:0007669"/>
    <property type="project" value="TreeGrafter"/>
</dbReference>
<evidence type="ECO:0000313" key="3">
    <source>
        <dbReference type="Proteomes" id="UP001293593"/>
    </source>
</evidence>